<sequence length="156" mass="16121">MSAATIGERLASIYRAIAEGAMRGMPICNPDLEVQAVGFRGHAGHAIGVVVTPWFMNIVLAEVAGGPALPPARLGDVRAVSLPAGRIEVTVGELDGFGRLDAASLFSPMFGFADPAATYQTAAAAMAALFKPDGYDVPPPARDRRALLFGRGSSAP</sequence>
<dbReference type="AlphaFoldDB" id="A0A348G364"/>
<reference evidence="1 2" key="1">
    <citation type="submission" date="2018-08" db="EMBL/GenBank/DDBJ databases">
        <title>Complete genome sequencing of Blastochloris tepida GI.</title>
        <authorList>
            <person name="Tsukatani Y."/>
            <person name="Mori H."/>
        </authorList>
    </citation>
    <scope>NUCLEOTIDE SEQUENCE [LARGE SCALE GENOMIC DNA]</scope>
    <source>
        <strain evidence="1 2">GI</strain>
    </source>
</reference>
<gene>
    <name evidence="1" type="ORF">BLTE_26820</name>
</gene>
<keyword evidence="2" id="KW-1185">Reference proteome</keyword>
<dbReference type="OrthoDB" id="9808980at2"/>
<dbReference type="KEGG" id="blag:BLTE_26820"/>
<dbReference type="RefSeq" id="WP_126401154.1">
    <property type="nucleotide sequence ID" value="NZ_AP018907.1"/>
</dbReference>
<organism evidence="1 2">
    <name type="scientific">Blastochloris tepida</name>
    <dbReference type="NCBI Taxonomy" id="2233851"/>
    <lineage>
        <taxon>Bacteria</taxon>
        <taxon>Pseudomonadati</taxon>
        <taxon>Pseudomonadota</taxon>
        <taxon>Alphaproteobacteria</taxon>
        <taxon>Hyphomicrobiales</taxon>
        <taxon>Blastochloridaceae</taxon>
        <taxon>Blastochloris</taxon>
    </lineage>
</organism>
<evidence type="ECO:0008006" key="3">
    <source>
        <dbReference type="Google" id="ProtNLM"/>
    </source>
</evidence>
<proteinExistence type="predicted"/>
<evidence type="ECO:0000313" key="2">
    <source>
        <dbReference type="Proteomes" id="UP000266934"/>
    </source>
</evidence>
<dbReference type="InterPro" id="IPR038530">
    <property type="entry name" value="NiFe-hyd_HybE_sf"/>
</dbReference>
<name>A0A348G364_9HYPH</name>
<dbReference type="Pfam" id="PF11939">
    <property type="entry name" value="NiFe-hyd_HybE"/>
    <property type="match status" value="1"/>
</dbReference>
<dbReference type="EMBL" id="AP018907">
    <property type="protein sequence ID" value="BBF93997.1"/>
    <property type="molecule type" value="Genomic_DNA"/>
</dbReference>
<dbReference type="Gene3D" id="3.30.1460.40">
    <property type="entry name" value="[NiFe]-hydrogenase assembly chaperone, HybE"/>
    <property type="match status" value="1"/>
</dbReference>
<dbReference type="NCBIfam" id="TIGR03993">
    <property type="entry name" value="hydrog_HybE"/>
    <property type="match status" value="1"/>
</dbReference>
<protein>
    <recommendedName>
        <fullName evidence="3">Hydrogenase expression/formation protein HupJ</fullName>
    </recommendedName>
</protein>
<dbReference type="Proteomes" id="UP000266934">
    <property type="component" value="Chromosome"/>
</dbReference>
<dbReference type="InterPro" id="IPR023994">
    <property type="entry name" value="NiFe-hyd_HybE"/>
</dbReference>
<accession>A0A348G364</accession>
<evidence type="ECO:0000313" key="1">
    <source>
        <dbReference type="EMBL" id="BBF93997.1"/>
    </source>
</evidence>